<dbReference type="KEGG" id="zmo:ZMO1085"/>
<feature type="region of interest" description="Disordered" evidence="9">
    <location>
        <begin position="651"/>
        <end position="683"/>
    </location>
</feature>
<dbReference type="Pfam" id="PF13432">
    <property type="entry name" value="TPR_16"/>
    <property type="match status" value="3"/>
</dbReference>
<evidence type="ECO:0000256" key="4">
    <source>
        <dbReference type="ARBA" id="ARBA00022729"/>
    </source>
</evidence>
<proteinExistence type="inferred from homology"/>
<dbReference type="Pfam" id="PF14559">
    <property type="entry name" value="TPR_19"/>
    <property type="match status" value="1"/>
</dbReference>
<accession>Q5NNK1</accession>
<dbReference type="Pfam" id="PF05420">
    <property type="entry name" value="BCSC_C"/>
    <property type="match status" value="1"/>
</dbReference>
<dbReference type="GO" id="GO:0030244">
    <property type="term" value="P:cellulose biosynthetic process"/>
    <property type="evidence" value="ECO:0007669"/>
    <property type="project" value="UniProtKB-KW"/>
</dbReference>
<reference evidence="12 13" key="1">
    <citation type="journal article" date="2005" name="Nat. Biotechnol.">
        <title>The genome sequence of the ethanologenic bacterium Zymomonas mobilis ZM4.</title>
        <authorList>
            <person name="Seo J.S."/>
            <person name="Chong H."/>
            <person name="Park H.S."/>
            <person name="Yoon K.O."/>
            <person name="Jung C."/>
            <person name="Kim J.J."/>
            <person name="Hong J.H."/>
            <person name="Kim H."/>
            <person name="Kim J.H."/>
            <person name="Kil J.I."/>
            <person name="Park C.J."/>
            <person name="Oh H.M."/>
            <person name="Lee J.S."/>
            <person name="Jin S.J."/>
            <person name="Um H.W."/>
            <person name="Lee H.J."/>
            <person name="Oh S.J."/>
            <person name="Kim J.Y."/>
            <person name="Kang H.L."/>
            <person name="Lee S.Y."/>
            <person name="Lee K.J."/>
            <person name="Kang H.S."/>
        </authorList>
    </citation>
    <scope>NUCLEOTIDE SEQUENCE [LARGE SCALE GENOMIC DNA]</scope>
    <source>
        <strain evidence="13">ATCC 31821 / ZM4 / CP4</strain>
    </source>
</reference>
<evidence type="ECO:0000256" key="6">
    <source>
        <dbReference type="ARBA" id="ARBA00022803"/>
    </source>
</evidence>
<dbReference type="UniPathway" id="UPA00694"/>
<dbReference type="SUPFAM" id="SSF48452">
    <property type="entry name" value="TPR-like"/>
    <property type="match status" value="2"/>
</dbReference>
<evidence type="ECO:0000256" key="5">
    <source>
        <dbReference type="ARBA" id="ARBA00022737"/>
    </source>
</evidence>
<dbReference type="PANTHER" id="PTHR12558:SF13">
    <property type="entry name" value="CELL DIVISION CYCLE PROTEIN 27 HOMOLOG"/>
    <property type="match status" value="1"/>
</dbReference>
<keyword evidence="6 8" id="KW-0802">TPR repeat</keyword>
<feature type="compositionally biased region" description="Polar residues" evidence="9">
    <location>
        <begin position="728"/>
        <end position="742"/>
    </location>
</feature>
<dbReference type="HOGENOM" id="CLU_001631_1_0_5"/>
<evidence type="ECO:0000256" key="10">
    <source>
        <dbReference type="SAM" id="SignalP"/>
    </source>
</evidence>
<feature type="compositionally biased region" description="Low complexity" evidence="9">
    <location>
        <begin position="41"/>
        <end position="50"/>
    </location>
</feature>
<comment type="similarity">
    <text evidence="3">Belongs to the AcsC/BcsC family.</text>
</comment>
<dbReference type="PRINTS" id="PR01441">
    <property type="entry name" value="CELLSNTHASEC"/>
</dbReference>
<dbReference type="EMBL" id="AE008692">
    <property type="protein sequence ID" value="AAV89709.1"/>
    <property type="molecule type" value="Genomic_DNA"/>
</dbReference>
<feature type="region of interest" description="Disordered" evidence="9">
    <location>
        <begin position="696"/>
        <end position="885"/>
    </location>
</feature>
<feature type="region of interest" description="Disordered" evidence="9">
    <location>
        <begin position="103"/>
        <end position="131"/>
    </location>
</feature>
<gene>
    <name evidence="12" type="ordered locus">ZMO1085</name>
</gene>
<keyword evidence="5" id="KW-0677">Repeat</keyword>
<dbReference type="InterPro" id="IPR011990">
    <property type="entry name" value="TPR-like_helical_dom_sf"/>
</dbReference>
<feature type="signal peptide" evidence="10">
    <location>
        <begin position="1"/>
        <end position="23"/>
    </location>
</feature>
<dbReference type="Gene3D" id="1.25.40.10">
    <property type="entry name" value="Tetratricopeptide repeat domain"/>
    <property type="match status" value="3"/>
</dbReference>
<dbReference type="GO" id="GO:0006011">
    <property type="term" value="P:UDP-alpha-D-glucose metabolic process"/>
    <property type="evidence" value="ECO:0007669"/>
    <property type="project" value="InterPro"/>
</dbReference>
<sequence>MKRITGITLASSLAGAMMLGSLAVDPLPASVSKNPTPDNKTGATQTGATAGSGSAIQLLRHQAIFWKNRGRNDLAANAWQRLLEIDPNNKMAKQALQESTFVPAAPESDSSPNNAPTKIVTGQGGRSFPTGLTPSARAGRIRLEGFNAFKNNQLDIAEQRFRRALALYAHDKDALGGLGIIRLKQHRYAEAIRYLEEASSDKEGYRWANALSSARFYGRFEEAQAASRANQLDKAQSILEQLQNQQGGDANVSNALLADIYARQGQFDKAMALYDKLGNSADAVTVARLRSQENSIKARRALSQGDYAHAEQYFRTAIANDIANPWLRLDYARLLLKEGHRPEAVSLIRPLEDQASSEEAIYAASLFWQEMGDNRHVISLIERIPDDARTPLINQIAESADINIALARAKRMSLYGRRGDAIGLLRSLANDPNRSISQLGMIADGLLQLGDVEDAAFLAEHSLSLPLGEANDYQASLSVLIRTGHYDTASDFISQIASEMSRHDQNGYKMLNRTLAIARADMMRQKKLYMPAFDVLHQAWEETGGGDNILPVLARIYQDAGLTDKAQSLYHYMLRNHPRDASALLNSLTIAQQQGNDDRAEQALRRLKKVAPGNPYVYLASARFEKSKSDDEQALKDLKKAHRVYQRMVRQGRSADLPSDAANDDNSPIVVDAPNLPRDNYNPFALNEEDFRRLQTRSQVEMASSDSDADIDRDDYHYNRDDYDDGFGQTSSYHSARSSGGNNDRFANGTSYQKPQQPAVKQPSGFSSHPLFASSDEENFHNRSEEKPASRHSYSSRQGLAAADNTDYNEGRKAAHTVSSSSSSSKKTQTSQPLLANNFTSTQNALPFPNQTTGSRSSGNGLDSLNTRVFPDRNLSNDYDDEDERQEKIKRDMAEQRKYDSWNIFSPGSAFGQSTMLEAPSYTSIAVADPINYPAAARLHGGSHDPLLRDINDGIDHLSLNTGTVLEGTPEFRQHSGQNGLSRLNEYAFNAKVSTNLGSRVRGFFSVTPVYLTAGQPDQYAAPYFGSNPLVSNASIAAGGKAMYAPVKDQSASGVALDAGIKIKDIRLDIGTTPIGFRKTNIQGGVSWSPQIIDHLTGHIFMERRPVMDSLIAYAGTVDPVMGLTWGSVMKTGGGGGLSYDVNGSGLYAQGNYRVYNGTRVQKNHAVEANVGGYYSLLNTPTSNFSIGVNVNYQHYLNNQYFFSFAQGGYFSPNHFISVAFPLRYTGTLGRWKLNAELAPGYQNFYERSNYIFANEHDLQNQMNKFNLANNSLANKFPGQHHSGAGYEGRLAVSYRLSRSAVLGGEIRATTFGPYSEYRELLSIHYAMDADKTDKH</sequence>
<dbReference type="PANTHER" id="PTHR12558">
    <property type="entry name" value="CELL DIVISION CYCLE 16,23,27"/>
    <property type="match status" value="1"/>
</dbReference>
<dbReference type="STRING" id="264203.ZMO1085"/>
<feature type="compositionally biased region" description="Basic and acidic residues" evidence="9">
    <location>
        <begin position="778"/>
        <end position="789"/>
    </location>
</feature>
<evidence type="ECO:0000256" key="7">
    <source>
        <dbReference type="ARBA" id="ARBA00022916"/>
    </source>
</evidence>
<keyword evidence="13" id="KW-1185">Reference proteome</keyword>
<evidence type="ECO:0000256" key="2">
    <source>
        <dbReference type="ARBA" id="ARBA00005186"/>
    </source>
</evidence>
<feature type="compositionally biased region" description="Low complexity" evidence="9">
    <location>
        <begin position="819"/>
        <end position="832"/>
    </location>
</feature>
<comment type="pathway">
    <text evidence="2">Glycan metabolism; bacterial cellulose biosynthesis.</text>
</comment>
<dbReference type="SMART" id="SM00028">
    <property type="entry name" value="TPR"/>
    <property type="match status" value="6"/>
</dbReference>
<dbReference type="InterPro" id="IPR019734">
    <property type="entry name" value="TPR_rpt"/>
</dbReference>
<keyword evidence="4 10" id="KW-0732">Signal</keyword>
<comment type="subcellular location">
    <subcellularLocation>
        <location evidence="1">Cell outer membrane</location>
        <topology evidence="1">Peripheral membrane protein</topology>
    </subcellularLocation>
</comment>
<dbReference type="InterPro" id="IPR003921">
    <property type="entry name" value="Cell_synth_C"/>
</dbReference>
<feature type="chain" id="PRO_5004260598" evidence="10">
    <location>
        <begin position="24"/>
        <end position="1336"/>
    </location>
</feature>
<feature type="region of interest" description="Disordered" evidence="9">
    <location>
        <begin position="30"/>
        <end position="50"/>
    </location>
</feature>
<name>Q5NNK1_ZYMMO</name>
<evidence type="ECO:0000256" key="9">
    <source>
        <dbReference type="SAM" id="MobiDB-lite"/>
    </source>
</evidence>
<evidence type="ECO:0000256" key="1">
    <source>
        <dbReference type="ARBA" id="ARBA00004339"/>
    </source>
</evidence>
<dbReference type="PROSITE" id="PS50005">
    <property type="entry name" value="TPR"/>
    <property type="match status" value="1"/>
</dbReference>
<dbReference type="Proteomes" id="UP000001173">
    <property type="component" value="Chromosome"/>
</dbReference>
<dbReference type="GO" id="GO:0009279">
    <property type="term" value="C:cell outer membrane"/>
    <property type="evidence" value="ECO:0007669"/>
    <property type="project" value="UniProtKB-SubCell"/>
</dbReference>
<evidence type="ECO:0000256" key="8">
    <source>
        <dbReference type="PROSITE-ProRule" id="PRU00339"/>
    </source>
</evidence>
<evidence type="ECO:0000313" key="12">
    <source>
        <dbReference type="EMBL" id="AAV89709.1"/>
    </source>
</evidence>
<organism evidence="12 13">
    <name type="scientific">Zymomonas mobilis subsp. mobilis (strain ATCC 31821 / ZM4 / CP4)</name>
    <dbReference type="NCBI Taxonomy" id="264203"/>
    <lineage>
        <taxon>Bacteria</taxon>
        <taxon>Pseudomonadati</taxon>
        <taxon>Pseudomonadota</taxon>
        <taxon>Alphaproteobacteria</taxon>
        <taxon>Sphingomonadales</taxon>
        <taxon>Zymomonadaceae</taxon>
        <taxon>Zymomonas</taxon>
    </lineage>
</organism>
<feature type="compositionally biased region" description="Polar residues" evidence="9">
    <location>
        <begin position="833"/>
        <end position="867"/>
    </location>
</feature>
<dbReference type="eggNOG" id="COG0457">
    <property type="taxonomic scope" value="Bacteria"/>
</dbReference>
<dbReference type="eggNOG" id="COG3405">
    <property type="taxonomic scope" value="Bacteria"/>
</dbReference>
<feature type="domain" description="Cellulose synthase operon C C-terminal" evidence="11">
    <location>
        <begin position="982"/>
        <end position="1328"/>
    </location>
</feature>
<protein>
    <submittedName>
        <fullName evidence="12">Cellulose synthase operon C domain protein</fullName>
    </submittedName>
</protein>
<feature type="repeat" description="TPR" evidence="8">
    <location>
        <begin position="56"/>
        <end position="89"/>
    </location>
</feature>
<dbReference type="InterPro" id="IPR008410">
    <property type="entry name" value="BCSC_C"/>
</dbReference>
<keyword evidence="7" id="KW-0135">Cellulose biosynthesis</keyword>
<evidence type="ECO:0000259" key="11">
    <source>
        <dbReference type="Pfam" id="PF05420"/>
    </source>
</evidence>
<evidence type="ECO:0000313" key="13">
    <source>
        <dbReference type="Proteomes" id="UP000001173"/>
    </source>
</evidence>
<dbReference type="RefSeq" id="WP_011240920.1">
    <property type="nucleotide sequence ID" value="NC_006526.2"/>
</dbReference>
<reference evidence="12 13" key="2">
    <citation type="journal article" date="2009" name="Nat. Biotechnol.">
        <title>Improved genome annotation for Zymomonas mobilis.</title>
        <authorList>
            <person name="Yang S."/>
            <person name="Pappas K.M."/>
            <person name="Hauser L.J."/>
            <person name="Land M.L."/>
            <person name="Chen G.L."/>
            <person name="Hurst G.B."/>
            <person name="Pan C."/>
            <person name="Kouvelis V.N."/>
            <person name="Typas M.A."/>
            <person name="Pelletier D.A."/>
            <person name="Klingeman D.M."/>
            <person name="Chang Y.J."/>
            <person name="Samatova N.F."/>
            <person name="Brown S.D."/>
        </authorList>
    </citation>
    <scope>NUCLEOTIDE SEQUENCE [LARGE SCALE GENOMIC DNA]</scope>
    <source>
        <strain evidence="13">ATCC 31821 / ZM4 / CP4</strain>
    </source>
</reference>
<evidence type="ECO:0000256" key="3">
    <source>
        <dbReference type="ARBA" id="ARBA00005886"/>
    </source>
</evidence>